<sequence>TASLSGTSPVAAASFQSRQAGGHRLHPASELPAAPTMAEHRSMDGRTEAATRGGSHLQAAPQTPPRPGPPSAPPLPPKEGHQEGLVELPASFQELLTFFCTNATIHGAIRLVCSRGNRLKTTSWGLLSLGALVALCWQL</sequence>
<accession>A0A2J8R794</accession>
<feature type="non-terminal residue" evidence="2">
    <location>
        <position position="1"/>
    </location>
</feature>
<evidence type="ECO:0000313" key="2">
    <source>
        <dbReference type="EMBL" id="PNJ04394.1"/>
    </source>
</evidence>
<comment type="caution">
    <text evidence="2">The sequence shown here is derived from an EMBL/GenBank/DDBJ whole genome shotgun (WGS) entry which is preliminary data.</text>
</comment>
<protein>
    <submittedName>
        <fullName evidence="2">SCNN1D isoform 5</fullName>
    </submittedName>
</protein>
<dbReference type="EMBL" id="NDHI03003740">
    <property type="protein sequence ID" value="PNJ04394.1"/>
    <property type="molecule type" value="Genomic_DNA"/>
</dbReference>
<reference evidence="2" key="1">
    <citation type="submission" date="2017-12" db="EMBL/GenBank/DDBJ databases">
        <title>High-resolution comparative analysis of great ape genomes.</title>
        <authorList>
            <person name="Pollen A."/>
            <person name="Hastie A."/>
            <person name="Hormozdiari F."/>
            <person name="Dougherty M."/>
            <person name="Liu R."/>
            <person name="Chaisson M."/>
            <person name="Hoppe E."/>
            <person name="Hill C."/>
            <person name="Pang A."/>
            <person name="Hillier L."/>
            <person name="Baker C."/>
            <person name="Armstrong J."/>
            <person name="Shendure J."/>
            <person name="Paten B."/>
            <person name="Wilson R."/>
            <person name="Chao H."/>
            <person name="Schneider V."/>
            <person name="Ventura M."/>
            <person name="Kronenberg Z."/>
            <person name="Murali S."/>
            <person name="Gordon D."/>
            <person name="Cantsilieris S."/>
            <person name="Munson K."/>
            <person name="Nelson B."/>
            <person name="Raja A."/>
            <person name="Underwood J."/>
            <person name="Diekhans M."/>
            <person name="Fiddes I."/>
            <person name="Haussler D."/>
            <person name="Eichler E."/>
        </authorList>
    </citation>
    <scope>NUCLEOTIDE SEQUENCE [LARGE SCALE GENOMIC DNA]</scope>
    <source>
        <strain evidence="2">Susie</strain>
    </source>
</reference>
<name>A0A2J8R794_PONAB</name>
<organism evidence="2">
    <name type="scientific">Pongo abelii</name>
    <name type="common">Sumatran orangutan</name>
    <name type="synonym">Pongo pygmaeus abelii</name>
    <dbReference type="NCBI Taxonomy" id="9601"/>
    <lineage>
        <taxon>Eukaryota</taxon>
        <taxon>Metazoa</taxon>
        <taxon>Chordata</taxon>
        <taxon>Craniata</taxon>
        <taxon>Vertebrata</taxon>
        <taxon>Euteleostomi</taxon>
        <taxon>Mammalia</taxon>
        <taxon>Eutheria</taxon>
        <taxon>Euarchontoglires</taxon>
        <taxon>Primates</taxon>
        <taxon>Haplorrhini</taxon>
        <taxon>Catarrhini</taxon>
        <taxon>Hominidae</taxon>
        <taxon>Pongo</taxon>
    </lineage>
</organism>
<gene>
    <name evidence="2" type="ORF">CR201_G0053267</name>
</gene>
<dbReference type="AlphaFoldDB" id="A0A2J8R794"/>
<proteinExistence type="predicted"/>
<feature type="non-terminal residue" evidence="2">
    <location>
        <position position="139"/>
    </location>
</feature>
<feature type="region of interest" description="Disordered" evidence="1">
    <location>
        <begin position="1"/>
        <end position="84"/>
    </location>
</feature>
<feature type="compositionally biased region" description="Polar residues" evidence="1">
    <location>
        <begin position="1"/>
        <end position="19"/>
    </location>
</feature>
<evidence type="ECO:0000256" key="1">
    <source>
        <dbReference type="SAM" id="MobiDB-lite"/>
    </source>
</evidence>
<feature type="compositionally biased region" description="Pro residues" evidence="1">
    <location>
        <begin position="62"/>
        <end position="77"/>
    </location>
</feature>
<feature type="compositionally biased region" description="Basic and acidic residues" evidence="1">
    <location>
        <begin position="38"/>
        <end position="49"/>
    </location>
</feature>